<comment type="caution">
    <text evidence="1">The sequence shown here is derived from an EMBL/GenBank/DDBJ whole genome shotgun (WGS) entry which is preliminary data.</text>
</comment>
<evidence type="ECO:0000313" key="2">
    <source>
        <dbReference type="Proteomes" id="UP000004506"/>
    </source>
</evidence>
<gene>
    <name evidence="1" type="ORF">PROSTU_02862</name>
</gene>
<sequence>MAVLSTLLALKIRCATLRIHSTFDFLDEMPLNEGDVRKLSRYYWCYFLLVVRS</sequence>
<dbReference type="EMBL" id="ABJD02000101">
    <property type="protein sequence ID" value="EDU59671.1"/>
    <property type="molecule type" value="Genomic_DNA"/>
</dbReference>
<proteinExistence type="predicted"/>
<dbReference type="Proteomes" id="UP000004506">
    <property type="component" value="Unassembled WGS sequence"/>
</dbReference>
<dbReference type="AlphaFoldDB" id="A0AA87CR67"/>
<accession>A0AA87CR67</accession>
<protein>
    <submittedName>
        <fullName evidence="1">Uncharacterized protein</fullName>
    </submittedName>
</protein>
<reference evidence="2" key="1">
    <citation type="submission" date="2008-04" db="EMBL/GenBank/DDBJ databases">
        <title>Draft genome sequence of Providencia stuartii (ATCC 25827).</title>
        <authorList>
            <person name="Sudarsanam P."/>
            <person name="Ley R."/>
            <person name="Guruge J."/>
            <person name="Turnbaugh P.J."/>
            <person name="Mahowald M."/>
            <person name="Liep D."/>
            <person name="Gordon J."/>
        </authorList>
    </citation>
    <scope>NUCLEOTIDE SEQUENCE [LARGE SCALE GENOMIC DNA]</scope>
    <source>
        <strain evidence="2">ATCC 25827</strain>
    </source>
</reference>
<name>A0AA87CR67_PROST</name>
<reference evidence="1 2" key="3">
    <citation type="submission" date="2008-05" db="EMBL/GenBank/DDBJ databases">
        <authorList>
            <person name="Fulton L."/>
            <person name="Clifton S."/>
            <person name="Fulton B."/>
            <person name="Xu J."/>
            <person name="Minx P."/>
            <person name="Pepin K.H."/>
            <person name="Johnson M."/>
            <person name="Thiruvilangam P."/>
            <person name="Bhonagiri V."/>
            <person name="Nash W.E."/>
            <person name="Mardis E.R."/>
            <person name="Wilson R.K."/>
        </authorList>
    </citation>
    <scope>NUCLEOTIDE SEQUENCE [LARGE SCALE GENOMIC DNA]</scope>
    <source>
        <strain evidence="1 2">ATCC 25827</strain>
    </source>
</reference>
<reference evidence="2" key="2">
    <citation type="submission" date="2008-04" db="EMBL/GenBank/DDBJ databases">
        <title>Draft genome sequence of Providencia stuartii(ATCC 25827).</title>
        <authorList>
            <person name="Sudarsanam P."/>
            <person name="Ley R."/>
            <person name="Guruge J."/>
            <person name="Turnbaugh P.J."/>
            <person name="Mahowald M."/>
            <person name="Liep D."/>
            <person name="Gordon J."/>
        </authorList>
    </citation>
    <scope>NUCLEOTIDE SEQUENCE [LARGE SCALE GENOMIC DNA]</scope>
    <source>
        <strain evidence="2">ATCC 25827</strain>
    </source>
</reference>
<organism evidence="1 2">
    <name type="scientific">Providencia stuartii ATCC 25827</name>
    <dbReference type="NCBI Taxonomy" id="471874"/>
    <lineage>
        <taxon>Bacteria</taxon>
        <taxon>Pseudomonadati</taxon>
        <taxon>Pseudomonadota</taxon>
        <taxon>Gammaproteobacteria</taxon>
        <taxon>Enterobacterales</taxon>
        <taxon>Morganellaceae</taxon>
        <taxon>Providencia</taxon>
    </lineage>
</organism>
<evidence type="ECO:0000313" key="1">
    <source>
        <dbReference type="EMBL" id="EDU59671.1"/>
    </source>
</evidence>